<dbReference type="RefSeq" id="WP_345456843.1">
    <property type="nucleotide sequence ID" value="NZ_BAABKG010000002.1"/>
</dbReference>
<dbReference type="NCBIfam" id="TIGR01319">
    <property type="entry name" value="glmL_fam"/>
    <property type="match status" value="1"/>
</dbReference>
<dbReference type="EMBL" id="BAABKG010000002">
    <property type="protein sequence ID" value="GAA5146152.1"/>
    <property type="molecule type" value="Genomic_DNA"/>
</dbReference>
<dbReference type="InterPro" id="IPR006230">
    <property type="entry name" value="MutL"/>
</dbReference>
<gene>
    <name evidence="1" type="primary">glmL</name>
    <name evidence="1" type="ORF">GCM10023340_16640</name>
</gene>
<protein>
    <submittedName>
        <fullName evidence="1">Methylaspartate mutase accessory protein GlmL</fullName>
    </submittedName>
</protein>
<evidence type="ECO:0000313" key="2">
    <source>
        <dbReference type="Proteomes" id="UP001500221"/>
    </source>
</evidence>
<dbReference type="Proteomes" id="UP001500221">
    <property type="component" value="Unassembled WGS sequence"/>
</dbReference>
<name>A0ABP9PGA2_9ACTN</name>
<evidence type="ECO:0000313" key="1">
    <source>
        <dbReference type="EMBL" id="GAA5146152.1"/>
    </source>
</evidence>
<keyword evidence="2" id="KW-1185">Reference proteome</keyword>
<dbReference type="Pfam" id="PF13941">
    <property type="entry name" value="MutL"/>
    <property type="match status" value="1"/>
</dbReference>
<proteinExistence type="predicted"/>
<sequence length="441" mass="44480">MTPVVCLDVGSTFTKALLVDLDDAVVLGAAEHPTTVGTDVLEGVDACVARLDAADAPLLVCSSAGGGLRIAVVGNEELVTAEAGRRVALSSGGKVVAVVAAAAGPFGLDDLAGPDVVLLTGGTDGGNAEVVVGAARRLKRAGWRGPVVAAGNADAADEVRAALAGLPVVVAPNVVPRIGELRPEGARAAMREMFLSHVIGGKQLSAGDRFASLVRGATPDVVLTGVEVLAAAVGPVVVVDVGGATTDVHSVVELDAETGALAREVVAATPVTRTVEGDLGMRWSAVSTAEAAGLDDLADAAAARAADPSWLPATETDHDDDEALARAATGLALRRHAGRARVVVGPEGRVIERSGVDLREVGLVVLSGGVLRHGRPGVADRVLAGSTGRDVEGGWQLPERPRVVVDARYLLAAVGLLAEGYPDTASRLAATLADDARSRPT</sequence>
<accession>A0ABP9PGA2</accession>
<reference evidence="2" key="1">
    <citation type="journal article" date="2019" name="Int. J. Syst. Evol. Microbiol.">
        <title>The Global Catalogue of Microorganisms (GCM) 10K type strain sequencing project: providing services to taxonomists for standard genome sequencing and annotation.</title>
        <authorList>
            <consortium name="The Broad Institute Genomics Platform"/>
            <consortium name="The Broad Institute Genome Sequencing Center for Infectious Disease"/>
            <person name="Wu L."/>
            <person name="Ma J."/>
        </authorList>
    </citation>
    <scope>NUCLEOTIDE SEQUENCE [LARGE SCALE GENOMIC DNA]</scope>
    <source>
        <strain evidence="2">JCM 18459</strain>
    </source>
</reference>
<comment type="caution">
    <text evidence="1">The sequence shown here is derived from an EMBL/GenBank/DDBJ whole genome shotgun (WGS) entry which is preliminary data.</text>
</comment>
<organism evidence="1 2">
    <name type="scientific">Nocardioides marinquilinus</name>
    <dbReference type="NCBI Taxonomy" id="1210400"/>
    <lineage>
        <taxon>Bacteria</taxon>
        <taxon>Bacillati</taxon>
        <taxon>Actinomycetota</taxon>
        <taxon>Actinomycetes</taxon>
        <taxon>Propionibacteriales</taxon>
        <taxon>Nocardioidaceae</taxon>
        <taxon>Nocardioides</taxon>
    </lineage>
</organism>